<reference evidence="4" key="1">
    <citation type="submission" date="2017-02" db="UniProtKB">
        <authorList>
            <consortium name="WormBaseParasite"/>
        </authorList>
    </citation>
    <scope>IDENTIFICATION</scope>
</reference>
<protein>
    <submittedName>
        <fullName evidence="4">BPTI/Kunitz inhibitor domain-containing protein</fullName>
    </submittedName>
</protein>
<name>A0A0R3PWJ8_ANGCS</name>
<dbReference type="Pfam" id="PF00014">
    <property type="entry name" value="Kunitz_BPTI"/>
    <property type="match status" value="1"/>
</dbReference>
<dbReference type="InterPro" id="IPR053014">
    <property type="entry name" value="Cuticle_assoc_divergent"/>
</dbReference>
<dbReference type="GO" id="GO:0004867">
    <property type="term" value="F:serine-type endopeptidase inhibitor activity"/>
    <property type="evidence" value="ECO:0007669"/>
    <property type="project" value="InterPro"/>
</dbReference>
<accession>A0A0R3PWJ8</accession>
<dbReference type="PANTHER" id="PTHR46339">
    <property type="entry name" value="PROTEIN CBG15282-RELATED"/>
    <property type="match status" value="1"/>
</dbReference>
<reference evidence="2 3" key="2">
    <citation type="submission" date="2018-11" db="EMBL/GenBank/DDBJ databases">
        <authorList>
            <consortium name="Pathogen Informatics"/>
        </authorList>
    </citation>
    <scope>NUCLEOTIDE SEQUENCE [LARGE SCALE GENOMIC DNA]</scope>
    <source>
        <strain evidence="2 3">Costa Rica</strain>
    </source>
</reference>
<evidence type="ECO:0000259" key="1">
    <source>
        <dbReference type="PROSITE" id="PS50279"/>
    </source>
</evidence>
<evidence type="ECO:0000313" key="2">
    <source>
        <dbReference type="EMBL" id="VDM62127.1"/>
    </source>
</evidence>
<dbReference type="SUPFAM" id="SSF57362">
    <property type="entry name" value="BPTI-like"/>
    <property type="match status" value="1"/>
</dbReference>
<dbReference type="STRING" id="334426.A0A0R3PWJ8"/>
<keyword evidence="3" id="KW-1185">Reference proteome</keyword>
<dbReference type="WBParaSite" id="ACOC_0001054101-mRNA-1">
    <property type="protein sequence ID" value="ACOC_0001054101-mRNA-1"/>
    <property type="gene ID" value="ACOC_0001054101"/>
</dbReference>
<feature type="domain" description="BPTI/Kunitz inhibitor" evidence="1">
    <location>
        <begin position="17"/>
        <end position="54"/>
    </location>
</feature>
<proteinExistence type="predicted"/>
<dbReference type="PROSITE" id="PS00280">
    <property type="entry name" value="BPTI_KUNITZ_1"/>
    <property type="match status" value="1"/>
</dbReference>
<dbReference type="SMART" id="SM00131">
    <property type="entry name" value="KU"/>
    <property type="match status" value="1"/>
</dbReference>
<dbReference type="InterPro" id="IPR028150">
    <property type="entry name" value="Lustrin_cystein"/>
</dbReference>
<dbReference type="EMBL" id="UYYA01004495">
    <property type="protein sequence ID" value="VDM62127.1"/>
    <property type="molecule type" value="Genomic_DNA"/>
</dbReference>
<dbReference type="InterPro" id="IPR036880">
    <property type="entry name" value="Kunitz_BPTI_sf"/>
</dbReference>
<dbReference type="PRINTS" id="PR00759">
    <property type="entry name" value="BASICPTASE"/>
</dbReference>
<evidence type="ECO:0000313" key="4">
    <source>
        <dbReference type="WBParaSite" id="ACOC_0001054101-mRNA-1"/>
    </source>
</evidence>
<dbReference type="AlphaFoldDB" id="A0A0R3PWJ8"/>
<gene>
    <name evidence="2" type="ORF">ACOC_LOCUS10542</name>
</gene>
<evidence type="ECO:0000313" key="3">
    <source>
        <dbReference type="Proteomes" id="UP000267027"/>
    </source>
</evidence>
<dbReference type="PROSITE" id="PS50279">
    <property type="entry name" value="BPTI_KUNITZ_2"/>
    <property type="match status" value="1"/>
</dbReference>
<dbReference type="Proteomes" id="UP000267027">
    <property type="component" value="Unassembled WGS sequence"/>
</dbReference>
<dbReference type="InterPro" id="IPR020901">
    <property type="entry name" value="Prtase_inh_Kunz-CS"/>
</dbReference>
<dbReference type="Gene3D" id="4.10.410.10">
    <property type="entry name" value="Pancreatic trypsin inhibitor Kunitz domain"/>
    <property type="match status" value="1"/>
</dbReference>
<sequence>MYFGAFAKLFPIECLIISRYYYDRDTDTCRLFYYSGCKGNNNNFGSLVDCQKLCVLGGQGQRLRPDHRSSFSPSPILRGHCPDGNNPLGGLTPVLCGNSTDSIACPVGYYCLAGPPDVCCPSGKIEKEDENKSIRFASKQADVLRDGSDPILSSTGEPIPCGAGFDGVKLCPKGFYCAIDVEKQCKCIQIKK</sequence>
<dbReference type="Pfam" id="PF14625">
    <property type="entry name" value="Lustrin_cystein"/>
    <property type="match status" value="2"/>
</dbReference>
<organism evidence="4">
    <name type="scientific">Angiostrongylus costaricensis</name>
    <name type="common">Nematode worm</name>
    <dbReference type="NCBI Taxonomy" id="334426"/>
    <lineage>
        <taxon>Eukaryota</taxon>
        <taxon>Metazoa</taxon>
        <taxon>Ecdysozoa</taxon>
        <taxon>Nematoda</taxon>
        <taxon>Chromadorea</taxon>
        <taxon>Rhabditida</taxon>
        <taxon>Rhabditina</taxon>
        <taxon>Rhabditomorpha</taxon>
        <taxon>Strongyloidea</taxon>
        <taxon>Metastrongylidae</taxon>
        <taxon>Angiostrongylus</taxon>
    </lineage>
</organism>
<dbReference type="InterPro" id="IPR002223">
    <property type="entry name" value="Kunitz_BPTI"/>
</dbReference>
<dbReference type="OrthoDB" id="4473401at2759"/>